<keyword evidence="2" id="KW-1185">Reference proteome</keyword>
<protein>
    <submittedName>
        <fullName evidence="1">Uncharacterized protein</fullName>
    </submittedName>
</protein>
<name>A0A1Y2HIS8_9FUNG</name>
<evidence type="ECO:0000313" key="1">
    <source>
        <dbReference type="EMBL" id="ORZ34476.1"/>
    </source>
</evidence>
<sequence>MDMIPLKFDLPTIKSGATMHLSSRGQPSHPPAVASMAHAAASKHKNKSHANTISKSPGPSIAAAAAAAAWAIKSVRFQAQPITSVQPRRRTRCYTDSQAQVKSRCYYRDLHKPRLHQHPGLDAFRIGYGMQARHARATILLRRIGTNFFGWAQGGAGISPSFPAVPNKGDRLIPAPCYYYILTMQCCDAKPIIRGKGRDICTFS</sequence>
<dbReference type="Proteomes" id="UP000193411">
    <property type="component" value="Unassembled WGS sequence"/>
</dbReference>
<gene>
    <name evidence="1" type="ORF">BCR44DRAFT_1153989</name>
</gene>
<proteinExistence type="predicted"/>
<organism evidence="1 2">
    <name type="scientific">Catenaria anguillulae PL171</name>
    <dbReference type="NCBI Taxonomy" id="765915"/>
    <lineage>
        <taxon>Eukaryota</taxon>
        <taxon>Fungi</taxon>
        <taxon>Fungi incertae sedis</taxon>
        <taxon>Blastocladiomycota</taxon>
        <taxon>Blastocladiomycetes</taxon>
        <taxon>Blastocladiales</taxon>
        <taxon>Catenariaceae</taxon>
        <taxon>Catenaria</taxon>
    </lineage>
</organism>
<dbReference type="AlphaFoldDB" id="A0A1Y2HIS8"/>
<comment type="caution">
    <text evidence="1">The sequence shown here is derived from an EMBL/GenBank/DDBJ whole genome shotgun (WGS) entry which is preliminary data.</text>
</comment>
<evidence type="ECO:0000313" key="2">
    <source>
        <dbReference type="Proteomes" id="UP000193411"/>
    </source>
</evidence>
<reference evidence="1 2" key="1">
    <citation type="submission" date="2016-07" db="EMBL/GenBank/DDBJ databases">
        <title>Pervasive Adenine N6-methylation of Active Genes in Fungi.</title>
        <authorList>
            <consortium name="DOE Joint Genome Institute"/>
            <person name="Mondo S.J."/>
            <person name="Dannebaum R.O."/>
            <person name="Kuo R.C."/>
            <person name="Labutti K."/>
            <person name="Haridas S."/>
            <person name="Kuo A."/>
            <person name="Salamov A."/>
            <person name="Ahrendt S.R."/>
            <person name="Lipzen A."/>
            <person name="Sullivan W."/>
            <person name="Andreopoulos W.B."/>
            <person name="Clum A."/>
            <person name="Lindquist E."/>
            <person name="Daum C."/>
            <person name="Ramamoorthy G.K."/>
            <person name="Gryganskyi A."/>
            <person name="Culley D."/>
            <person name="Magnuson J.K."/>
            <person name="James T.Y."/>
            <person name="O'Malley M.A."/>
            <person name="Stajich J.E."/>
            <person name="Spatafora J.W."/>
            <person name="Visel A."/>
            <person name="Grigoriev I.V."/>
        </authorList>
    </citation>
    <scope>NUCLEOTIDE SEQUENCE [LARGE SCALE GENOMIC DNA]</scope>
    <source>
        <strain evidence="1 2">PL171</strain>
    </source>
</reference>
<accession>A0A1Y2HIS8</accession>
<dbReference type="EMBL" id="MCFL01000028">
    <property type="protein sequence ID" value="ORZ34476.1"/>
    <property type="molecule type" value="Genomic_DNA"/>
</dbReference>